<dbReference type="PRINTS" id="PR00146">
    <property type="entry name" value="DHPICSNTHASE"/>
</dbReference>
<dbReference type="EMBL" id="FXXQ01000017">
    <property type="protein sequence ID" value="SMX25459.1"/>
    <property type="molecule type" value="Genomic_DNA"/>
</dbReference>
<evidence type="ECO:0000256" key="2">
    <source>
        <dbReference type="PIRNR" id="PIRNR001365"/>
    </source>
</evidence>
<dbReference type="InterPro" id="IPR002220">
    <property type="entry name" value="DapA-like"/>
</dbReference>
<evidence type="ECO:0000313" key="6">
    <source>
        <dbReference type="Proteomes" id="UP000201838"/>
    </source>
</evidence>
<evidence type="ECO:0000256" key="3">
    <source>
        <dbReference type="PIRSR" id="PIRSR001365-1"/>
    </source>
</evidence>
<dbReference type="PANTHER" id="PTHR12128">
    <property type="entry name" value="DIHYDRODIPICOLINATE SYNTHASE"/>
    <property type="match status" value="1"/>
</dbReference>
<dbReference type="InterPro" id="IPR013785">
    <property type="entry name" value="Aldolase_TIM"/>
</dbReference>
<feature type="active site" description="Proton donor/acceptor" evidence="3">
    <location>
        <position position="137"/>
    </location>
</feature>
<dbReference type="GO" id="GO:0008840">
    <property type="term" value="F:4-hydroxy-tetrahydrodipicolinate synthase activity"/>
    <property type="evidence" value="ECO:0007669"/>
    <property type="project" value="UniProtKB-EC"/>
</dbReference>
<proteinExistence type="inferred from homology"/>
<dbReference type="Pfam" id="PF00701">
    <property type="entry name" value="DHDPS"/>
    <property type="match status" value="1"/>
</dbReference>
<protein>
    <submittedName>
        <fullName evidence="5">4-hydroxy-tetrahydrodipicolinate synthase</fullName>
        <ecNumber evidence="5">4.3.3.7</ecNumber>
    </submittedName>
</protein>
<dbReference type="Proteomes" id="UP000201838">
    <property type="component" value="Unassembled WGS sequence"/>
</dbReference>
<keyword evidence="6" id="KW-1185">Reference proteome</keyword>
<feature type="active site" description="Schiff-base intermediate with substrate" evidence="3">
    <location>
        <position position="167"/>
    </location>
</feature>
<reference evidence="5 6" key="1">
    <citation type="submission" date="2017-05" db="EMBL/GenBank/DDBJ databases">
        <authorList>
            <person name="Song R."/>
            <person name="Chenine A.L."/>
            <person name="Ruprecht R.M."/>
        </authorList>
    </citation>
    <scope>NUCLEOTIDE SEQUENCE [LARGE SCALE GENOMIC DNA]</scope>
    <source>
        <strain evidence="5 6">CECT 8489</strain>
    </source>
</reference>
<dbReference type="EC" id="4.3.3.7" evidence="5"/>
<dbReference type="PANTHER" id="PTHR12128:SF67">
    <property type="entry name" value="BLR3884 PROTEIN"/>
    <property type="match status" value="1"/>
</dbReference>
<dbReference type="AlphaFoldDB" id="A0A238J3Y6"/>
<dbReference type="CDD" id="cd00408">
    <property type="entry name" value="DHDPS-like"/>
    <property type="match status" value="1"/>
</dbReference>
<feature type="binding site" evidence="4">
    <location>
        <position position="207"/>
    </location>
    <ligand>
        <name>pyruvate</name>
        <dbReference type="ChEBI" id="CHEBI:15361"/>
    </ligand>
</feature>
<feature type="binding site" evidence="4">
    <location>
        <position position="46"/>
    </location>
    <ligand>
        <name>pyruvate</name>
        <dbReference type="ChEBI" id="CHEBI:15361"/>
    </ligand>
</feature>
<accession>A0A238J3Y6</accession>
<sequence>MKTFGISAALLTPFSADGQIDLVRLVQHARDVLKNGAAGVTIFGTTGEGASVSSAERTAGLRHLVTEGIPTASIIQTIYATSVVEAAAQTADGLAIGVSSFLLVPPFFFKDCSDEGLFDWHAQLFARADPRAKFVLYHIPQVTGVALSVHLVGRLTNSFPNRLLAVKDSSGDWDNATKLLALDVIPVLVGDERLLHRASARGGAGAITGMANLYPGRIRHIFESATEDVAISAEVTRIVTKPVIPALKALLGRQNDDPDWDRVRAPLKPLSAEARRQLGI</sequence>
<dbReference type="PIRSF" id="PIRSF001365">
    <property type="entry name" value="DHDPS"/>
    <property type="match status" value="1"/>
</dbReference>
<dbReference type="SUPFAM" id="SSF51569">
    <property type="entry name" value="Aldolase"/>
    <property type="match status" value="1"/>
</dbReference>
<dbReference type="Gene3D" id="3.20.20.70">
    <property type="entry name" value="Aldolase class I"/>
    <property type="match status" value="1"/>
</dbReference>
<evidence type="ECO:0000313" key="5">
    <source>
        <dbReference type="EMBL" id="SMX25459.1"/>
    </source>
</evidence>
<evidence type="ECO:0000256" key="4">
    <source>
        <dbReference type="PIRSR" id="PIRSR001365-2"/>
    </source>
</evidence>
<dbReference type="SMART" id="SM01130">
    <property type="entry name" value="DHDPS"/>
    <property type="match status" value="1"/>
</dbReference>
<organism evidence="5 6">
    <name type="scientific">Boseongicola aestuarii</name>
    <dbReference type="NCBI Taxonomy" id="1470561"/>
    <lineage>
        <taxon>Bacteria</taxon>
        <taxon>Pseudomonadati</taxon>
        <taxon>Pseudomonadota</taxon>
        <taxon>Alphaproteobacteria</taxon>
        <taxon>Rhodobacterales</taxon>
        <taxon>Paracoccaceae</taxon>
        <taxon>Boseongicola</taxon>
    </lineage>
</organism>
<gene>
    <name evidence="5" type="primary">dapA_3</name>
    <name evidence="5" type="ORF">BOA8489_03602</name>
</gene>
<name>A0A238J3Y6_9RHOB</name>
<comment type="similarity">
    <text evidence="2">Belongs to the DapA family.</text>
</comment>
<keyword evidence="1 2" id="KW-0456">Lyase</keyword>
<evidence type="ECO:0000256" key="1">
    <source>
        <dbReference type="ARBA" id="ARBA00023239"/>
    </source>
</evidence>
<dbReference type="RefSeq" id="WP_093975652.1">
    <property type="nucleotide sequence ID" value="NZ_FXXQ01000017.1"/>
</dbReference>
<dbReference type="OrthoDB" id="9782828at2"/>